<dbReference type="InterPro" id="IPR052162">
    <property type="entry name" value="Sensor_kinase/Photoreceptor"/>
</dbReference>
<dbReference type="Pfam" id="PF08448">
    <property type="entry name" value="PAS_4"/>
    <property type="match status" value="1"/>
</dbReference>
<dbReference type="PRINTS" id="PR00344">
    <property type="entry name" value="BCTRLSENSOR"/>
</dbReference>
<dbReference type="CDD" id="cd00082">
    <property type="entry name" value="HisKA"/>
    <property type="match status" value="1"/>
</dbReference>
<dbReference type="Pfam" id="PF00989">
    <property type="entry name" value="PAS"/>
    <property type="match status" value="1"/>
</dbReference>
<feature type="domain" description="PAS" evidence="9">
    <location>
        <begin position="273"/>
        <end position="345"/>
    </location>
</feature>
<dbReference type="KEGG" id="sfol:H3H32_02565"/>
<dbReference type="Pfam" id="PF00512">
    <property type="entry name" value="HisKA"/>
    <property type="match status" value="1"/>
</dbReference>
<evidence type="ECO:0000256" key="1">
    <source>
        <dbReference type="ARBA" id="ARBA00000085"/>
    </source>
</evidence>
<organism evidence="11 12">
    <name type="scientific">Spirosoma foliorum</name>
    <dbReference type="NCBI Taxonomy" id="2710596"/>
    <lineage>
        <taxon>Bacteria</taxon>
        <taxon>Pseudomonadati</taxon>
        <taxon>Bacteroidota</taxon>
        <taxon>Cytophagia</taxon>
        <taxon>Cytophagales</taxon>
        <taxon>Cytophagaceae</taxon>
        <taxon>Spirosoma</taxon>
    </lineage>
</organism>
<dbReference type="InterPro" id="IPR013655">
    <property type="entry name" value="PAS_fold_3"/>
</dbReference>
<dbReference type="InterPro" id="IPR005467">
    <property type="entry name" value="His_kinase_dom"/>
</dbReference>
<dbReference type="InterPro" id="IPR000014">
    <property type="entry name" value="PAS"/>
</dbReference>
<comment type="catalytic activity">
    <reaction evidence="1">
        <text>ATP + protein L-histidine = ADP + protein N-phospho-L-histidine.</text>
        <dbReference type="EC" id="2.7.13.3"/>
    </reaction>
</comment>
<dbReference type="SMART" id="SM00091">
    <property type="entry name" value="PAS"/>
    <property type="match status" value="5"/>
</dbReference>
<dbReference type="InterPro" id="IPR003594">
    <property type="entry name" value="HATPase_dom"/>
</dbReference>
<dbReference type="PANTHER" id="PTHR43304">
    <property type="entry name" value="PHYTOCHROME-LIKE PROTEIN CPH1"/>
    <property type="match status" value="1"/>
</dbReference>
<protein>
    <recommendedName>
        <fullName evidence="2">histidine kinase</fullName>
        <ecNumber evidence="2">2.7.13.3</ecNumber>
    </recommendedName>
</protein>
<dbReference type="PROSITE" id="PS50112">
    <property type="entry name" value="PAS"/>
    <property type="match status" value="3"/>
</dbReference>
<dbReference type="InterPro" id="IPR035965">
    <property type="entry name" value="PAS-like_dom_sf"/>
</dbReference>
<dbReference type="Gene3D" id="3.30.450.20">
    <property type="entry name" value="PAS domain"/>
    <property type="match status" value="5"/>
</dbReference>
<keyword evidence="3" id="KW-0597">Phosphoprotein</keyword>
<sequence>MTDDKKRVKKQPTSARGSQQPLQPIEQHLADAFSRASVGLIISQSDGMVIHANDAFQALVGFDATDLVTKPFSATIHPNDLHLYEVHFSELLSGSAGSLVNQIRCLHKQGHWIWVKVNTTVLCKTEGKVQSLFSVIEEITKEVAMRDNQQKLLALVDNSLSFMAIADLDGRVTYINEAGQTLVGLEKSDLRTGKIVADFYSSENYRFIQEVAIPTLLSQGYWTGRVELKHFKTGESIPCQASGIRIDDPNTGKPLGRGFTMRDLRAELTAQETQRRLLTLVDNSVELMSILELDGTNSYINKAGITMLGFDNAQQVRETPISQLHAPEHFDLVAQEVLPSVMSKGHWSGEMLVRHLTTGEIFPVFNNTIRIDDPHNGQPIAIGAVMRDRRPELIAQRALEESELFSRNVFHYSPVAKVVFVGETMKIRMVNEKMLTLLGRDTTIIGKPFSEALPELLTMPIAQPLAQVFTTGETHYQPEVRIQLGDSEQPRWGYYDYIFKALHNTTGEVYGVIVTASEITSQVLARQKVEEAEEALQGAIELAQLGTWQMDIVTGIIDYSPRLRTWYGLSPDGPITREESMAAIRESDKAQLQEAIAKATAPGSTGLYDIEYTIEAGYTGQERILRAQGKAFFDEDGKACRFTGTVQDVTAQRHLQLALEQQVQQRTEELEAINNELAANNEELTAASEEVMLANQRLEEANFLLTRSNQNLEQFAYIASHDLQEPLRKVQQFGDLLIDRYGNQLGEGRAHLERMQLAASRMSQLIKDLLAFSRISTKPASTDPVSLNHIIERVLDSLAVSIEETDAHIVIEKLPGVPGDALQLEQLFQNLLSNALKFSRTKQTDGSQRPQIVVRTQQVQASQLPPFLKSTRFAETYQCIEVVDNGIGFDEKYTDRIFQVFQRLHGKDEFAGTGIGLAICQKVVTNHGGVITAKSRPGQGATFSVYLPI</sequence>
<accession>A0A7G5GYB8</accession>
<proteinExistence type="predicted"/>
<dbReference type="Gene3D" id="1.10.287.130">
    <property type="match status" value="1"/>
</dbReference>
<evidence type="ECO:0000259" key="8">
    <source>
        <dbReference type="PROSITE" id="PS50109"/>
    </source>
</evidence>
<dbReference type="SMART" id="SM00387">
    <property type="entry name" value="HATPase_c"/>
    <property type="match status" value="1"/>
</dbReference>
<dbReference type="PROSITE" id="PS50113">
    <property type="entry name" value="PAC"/>
    <property type="match status" value="1"/>
</dbReference>
<feature type="domain" description="PAC" evidence="10">
    <location>
        <begin position="608"/>
        <end position="661"/>
    </location>
</feature>
<gene>
    <name evidence="11" type="ORF">H3H32_02565</name>
</gene>
<name>A0A7G5GYB8_9BACT</name>
<dbReference type="GO" id="GO:0006355">
    <property type="term" value="P:regulation of DNA-templated transcription"/>
    <property type="evidence" value="ECO:0007669"/>
    <property type="project" value="InterPro"/>
</dbReference>
<dbReference type="Proteomes" id="UP000515369">
    <property type="component" value="Chromosome"/>
</dbReference>
<dbReference type="FunFam" id="3.30.565.10:FF:000006">
    <property type="entry name" value="Sensor histidine kinase WalK"/>
    <property type="match status" value="1"/>
</dbReference>
<keyword evidence="4" id="KW-0808">Transferase</keyword>
<dbReference type="Pfam" id="PF02518">
    <property type="entry name" value="HATPase_c"/>
    <property type="match status" value="1"/>
</dbReference>
<dbReference type="EMBL" id="CP059732">
    <property type="protein sequence ID" value="QMW03860.1"/>
    <property type="molecule type" value="Genomic_DNA"/>
</dbReference>
<dbReference type="CDD" id="cd00130">
    <property type="entry name" value="PAS"/>
    <property type="match status" value="2"/>
</dbReference>
<keyword evidence="5" id="KW-0418">Kinase</keyword>
<dbReference type="SUPFAM" id="SSF55874">
    <property type="entry name" value="ATPase domain of HSP90 chaperone/DNA topoisomerase II/histidine kinase"/>
    <property type="match status" value="1"/>
</dbReference>
<dbReference type="EC" id="2.7.13.3" evidence="2"/>
<dbReference type="Pfam" id="PF08447">
    <property type="entry name" value="PAS_3"/>
    <property type="match status" value="2"/>
</dbReference>
<dbReference type="InterPro" id="IPR004358">
    <property type="entry name" value="Sig_transdc_His_kin-like_C"/>
</dbReference>
<dbReference type="PROSITE" id="PS50109">
    <property type="entry name" value="HIS_KIN"/>
    <property type="match status" value="1"/>
</dbReference>
<feature type="domain" description="PAS" evidence="9">
    <location>
        <begin position="25"/>
        <end position="95"/>
    </location>
</feature>
<dbReference type="SMART" id="SM00086">
    <property type="entry name" value="PAC"/>
    <property type="match status" value="4"/>
</dbReference>
<dbReference type="InterPro" id="IPR003661">
    <property type="entry name" value="HisK_dim/P_dom"/>
</dbReference>
<evidence type="ECO:0000256" key="7">
    <source>
        <dbReference type="SAM" id="MobiDB-lite"/>
    </source>
</evidence>
<evidence type="ECO:0000313" key="12">
    <source>
        <dbReference type="Proteomes" id="UP000515369"/>
    </source>
</evidence>
<reference evidence="11 12" key="1">
    <citation type="submission" date="2020-07" db="EMBL/GenBank/DDBJ databases">
        <title>Spirosoma foliorum sp. nov., isolated from the leaves on the Nejang mountain Korea, Republic of.</title>
        <authorList>
            <person name="Ho H."/>
            <person name="Lee Y.-J."/>
            <person name="Nurcahyanto D.-A."/>
            <person name="Kim S.-G."/>
        </authorList>
    </citation>
    <scope>NUCLEOTIDE SEQUENCE [LARGE SCALE GENOMIC DNA]</scope>
    <source>
        <strain evidence="11 12">PL0136</strain>
    </source>
</reference>
<keyword evidence="6" id="KW-0175">Coiled coil</keyword>
<dbReference type="RefSeq" id="WP_182461117.1">
    <property type="nucleotide sequence ID" value="NZ_CP059732.1"/>
</dbReference>
<evidence type="ECO:0000256" key="2">
    <source>
        <dbReference type="ARBA" id="ARBA00012438"/>
    </source>
</evidence>
<dbReference type="SUPFAM" id="SSF47384">
    <property type="entry name" value="Homodimeric domain of signal transducing histidine kinase"/>
    <property type="match status" value="1"/>
</dbReference>
<dbReference type="InterPro" id="IPR036097">
    <property type="entry name" value="HisK_dim/P_sf"/>
</dbReference>
<dbReference type="InterPro" id="IPR013656">
    <property type="entry name" value="PAS_4"/>
</dbReference>
<evidence type="ECO:0000259" key="10">
    <source>
        <dbReference type="PROSITE" id="PS50113"/>
    </source>
</evidence>
<dbReference type="InterPro" id="IPR001610">
    <property type="entry name" value="PAC"/>
</dbReference>
<evidence type="ECO:0000256" key="4">
    <source>
        <dbReference type="ARBA" id="ARBA00022679"/>
    </source>
</evidence>
<dbReference type="PANTHER" id="PTHR43304:SF1">
    <property type="entry name" value="PAC DOMAIN-CONTAINING PROTEIN"/>
    <property type="match status" value="1"/>
</dbReference>
<dbReference type="Gene3D" id="2.10.70.100">
    <property type="match status" value="1"/>
</dbReference>
<dbReference type="NCBIfam" id="TIGR00229">
    <property type="entry name" value="sensory_box"/>
    <property type="match status" value="3"/>
</dbReference>
<dbReference type="AlphaFoldDB" id="A0A7G5GYB8"/>
<feature type="domain" description="Histidine kinase" evidence="8">
    <location>
        <begin position="718"/>
        <end position="949"/>
    </location>
</feature>
<dbReference type="Gene3D" id="3.30.565.10">
    <property type="entry name" value="Histidine kinase-like ATPase, C-terminal domain"/>
    <property type="match status" value="1"/>
</dbReference>
<dbReference type="InterPro" id="IPR013767">
    <property type="entry name" value="PAS_fold"/>
</dbReference>
<feature type="domain" description="PAS" evidence="9">
    <location>
        <begin position="148"/>
        <end position="220"/>
    </location>
</feature>
<evidence type="ECO:0000256" key="3">
    <source>
        <dbReference type="ARBA" id="ARBA00022553"/>
    </source>
</evidence>
<feature type="compositionally biased region" description="Polar residues" evidence="7">
    <location>
        <begin position="11"/>
        <end position="22"/>
    </location>
</feature>
<feature type="coiled-coil region" evidence="6">
    <location>
        <begin position="656"/>
        <end position="701"/>
    </location>
</feature>
<evidence type="ECO:0000256" key="6">
    <source>
        <dbReference type="SAM" id="Coils"/>
    </source>
</evidence>
<keyword evidence="12" id="KW-1185">Reference proteome</keyword>
<dbReference type="SUPFAM" id="SSF55785">
    <property type="entry name" value="PYP-like sensor domain (PAS domain)"/>
    <property type="match status" value="5"/>
</dbReference>
<evidence type="ECO:0000259" key="9">
    <source>
        <dbReference type="PROSITE" id="PS50112"/>
    </source>
</evidence>
<dbReference type="SMART" id="SM00388">
    <property type="entry name" value="HisKA"/>
    <property type="match status" value="1"/>
</dbReference>
<dbReference type="GO" id="GO:0000155">
    <property type="term" value="F:phosphorelay sensor kinase activity"/>
    <property type="evidence" value="ECO:0007669"/>
    <property type="project" value="InterPro"/>
</dbReference>
<evidence type="ECO:0000313" key="11">
    <source>
        <dbReference type="EMBL" id="QMW03860.1"/>
    </source>
</evidence>
<dbReference type="InterPro" id="IPR000700">
    <property type="entry name" value="PAS-assoc_C"/>
</dbReference>
<evidence type="ECO:0000256" key="5">
    <source>
        <dbReference type="ARBA" id="ARBA00022777"/>
    </source>
</evidence>
<feature type="region of interest" description="Disordered" evidence="7">
    <location>
        <begin position="1"/>
        <end position="22"/>
    </location>
</feature>
<dbReference type="InterPro" id="IPR036890">
    <property type="entry name" value="HATPase_C_sf"/>
</dbReference>